<evidence type="ECO:0000256" key="1">
    <source>
        <dbReference type="SAM" id="MobiDB-lite"/>
    </source>
</evidence>
<protein>
    <submittedName>
        <fullName evidence="2">Uncharacterized protein</fullName>
    </submittedName>
</protein>
<sequence length="98" mass="11111">MLMSEKEAKVYEDDTGQLEEQTEEEGTKDVTVSLNAMCGSVGNSSLRVNGLVGTRRCIYLLTVAVPTVSMMRRLWEFLDAGWSLPHLWKLEWQMVVKS</sequence>
<dbReference type="EMBL" id="JACGWN010000002">
    <property type="protein sequence ID" value="KAL0457801.1"/>
    <property type="molecule type" value="Genomic_DNA"/>
</dbReference>
<dbReference type="AlphaFoldDB" id="A0AAW2XYI7"/>
<organism evidence="2">
    <name type="scientific">Sesamum latifolium</name>
    <dbReference type="NCBI Taxonomy" id="2727402"/>
    <lineage>
        <taxon>Eukaryota</taxon>
        <taxon>Viridiplantae</taxon>
        <taxon>Streptophyta</taxon>
        <taxon>Embryophyta</taxon>
        <taxon>Tracheophyta</taxon>
        <taxon>Spermatophyta</taxon>
        <taxon>Magnoliopsida</taxon>
        <taxon>eudicotyledons</taxon>
        <taxon>Gunneridae</taxon>
        <taxon>Pentapetalae</taxon>
        <taxon>asterids</taxon>
        <taxon>lamiids</taxon>
        <taxon>Lamiales</taxon>
        <taxon>Pedaliaceae</taxon>
        <taxon>Sesamum</taxon>
    </lineage>
</organism>
<name>A0AAW2XYI7_9LAMI</name>
<gene>
    <name evidence="2" type="ORF">Slati_0407300</name>
</gene>
<feature type="compositionally biased region" description="Acidic residues" evidence="1">
    <location>
        <begin position="13"/>
        <end position="26"/>
    </location>
</feature>
<proteinExistence type="predicted"/>
<evidence type="ECO:0000313" key="2">
    <source>
        <dbReference type="EMBL" id="KAL0457801.1"/>
    </source>
</evidence>
<accession>A0AAW2XYI7</accession>
<feature type="compositionally biased region" description="Basic and acidic residues" evidence="1">
    <location>
        <begin position="1"/>
        <end position="12"/>
    </location>
</feature>
<feature type="region of interest" description="Disordered" evidence="1">
    <location>
        <begin position="1"/>
        <end position="27"/>
    </location>
</feature>
<reference evidence="2" key="1">
    <citation type="submission" date="2020-06" db="EMBL/GenBank/DDBJ databases">
        <authorList>
            <person name="Li T."/>
            <person name="Hu X."/>
            <person name="Zhang T."/>
            <person name="Song X."/>
            <person name="Zhang H."/>
            <person name="Dai N."/>
            <person name="Sheng W."/>
            <person name="Hou X."/>
            <person name="Wei L."/>
        </authorList>
    </citation>
    <scope>NUCLEOTIDE SEQUENCE</scope>
    <source>
        <strain evidence="2">KEN1</strain>
        <tissue evidence="2">Leaf</tissue>
    </source>
</reference>
<reference evidence="2" key="2">
    <citation type="journal article" date="2024" name="Plant">
        <title>Genomic evolution and insights into agronomic trait innovations of Sesamum species.</title>
        <authorList>
            <person name="Miao H."/>
            <person name="Wang L."/>
            <person name="Qu L."/>
            <person name="Liu H."/>
            <person name="Sun Y."/>
            <person name="Le M."/>
            <person name="Wang Q."/>
            <person name="Wei S."/>
            <person name="Zheng Y."/>
            <person name="Lin W."/>
            <person name="Duan Y."/>
            <person name="Cao H."/>
            <person name="Xiong S."/>
            <person name="Wang X."/>
            <person name="Wei L."/>
            <person name="Li C."/>
            <person name="Ma Q."/>
            <person name="Ju M."/>
            <person name="Zhao R."/>
            <person name="Li G."/>
            <person name="Mu C."/>
            <person name="Tian Q."/>
            <person name="Mei H."/>
            <person name="Zhang T."/>
            <person name="Gao T."/>
            <person name="Zhang H."/>
        </authorList>
    </citation>
    <scope>NUCLEOTIDE SEQUENCE</scope>
    <source>
        <strain evidence="2">KEN1</strain>
    </source>
</reference>
<comment type="caution">
    <text evidence="2">The sequence shown here is derived from an EMBL/GenBank/DDBJ whole genome shotgun (WGS) entry which is preliminary data.</text>
</comment>